<reference evidence="2" key="1">
    <citation type="journal article" date="2021" name="Genome Biol. Evol.">
        <title>A High-Quality Reference Genome for a Parasitic Bivalve with Doubly Uniparental Inheritance (Bivalvia: Unionida).</title>
        <authorList>
            <person name="Smith C.H."/>
        </authorList>
    </citation>
    <scope>NUCLEOTIDE SEQUENCE</scope>
    <source>
        <strain evidence="2">CHS0354</strain>
    </source>
</reference>
<feature type="region of interest" description="Disordered" evidence="1">
    <location>
        <begin position="38"/>
        <end position="127"/>
    </location>
</feature>
<dbReference type="AlphaFoldDB" id="A0AAE0TEL5"/>
<gene>
    <name evidence="2" type="ORF">CHS0354_017144</name>
</gene>
<reference evidence="2" key="2">
    <citation type="journal article" date="2021" name="Genome Biol. Evol.">
        <title>Developing a high-quality reference genome for a parasitic bivalve with doubly uniparental inheritance (Bivalvia: Unionida).</title>
        <authorList>
            <person name="Smith C.H."/>
        </authorList>
    </citation>
    <scope>NUCLEOTIDE SEQUENCE</scope>
    <source>
        <strain evidence="2">CHS0354</strain>
        <tissue evidence="2">Mantle</tissue>
    </source>
</reference>
<feature type="compositionally biased region" description="Basic residues" evidence="1">
    <location>
        <begin position="82"/>
        <end position="98"/>
    </location>
</feature>
<feature type="compositionally biased region" description="Polar residues" evidence="1">
    <location>
        <begin position="99"/>
        <end position="121"/>
    </location>
</feature>
<evidence type="ECO:0000256" key="1">
    <source>
        <dbReference type="SAM" id="MobiDB-lite"/>
    </source>
</evidence>
<dbReference type="EMBL" id="JAEAOA010001054">
    <property type="protein sequence ID" value="KAK3608977.1"/>
    <property type="molecule type" value="Genomic_DNA"/>
</dbReference>
<evidence type="ECO:0000313" key="2">
    <source>
        <dbReference type="EMBL" id="KAK3608977.1"/>
    </source>
</evidence>
<organism evidence="2 3">
    <name type="scientific">Potamilus streckersoni</name>
    <dbReference type="NCBI Taxonomy" id="2493646"/>
    <lineage>
        <taxon>Eukaryota</taxon>
        <taxon>Metazoa</taxon>
        <taxon>Spiralia</taxon>
        <taxon>Lophotrochozoa</taxon>
        <taxon>Mollusca</taxon>
        <taxon>Bivalvia</taxon>
        <taxon>Autobranchia</taxon>
        <taxon>Heteroconchia</taxon>
        <taxon>Palaeoheterodonta</taxon>
        <taxon>Unionida</taxon>
        <taxon>Unionoidea</taxon>
        <taxon>Unionidae</taxon>
        <taxon>Ambleminae</taxon>
        <taxon>Lampsilini</taxon>
        <taxon>Potamilus</taxon>
    </lineage>
</organism>
<protein>
    <submittedName>
        <fullName evidence="2">Uncharacterized protein</fullName>
    </submittedName>
</protein>
<accession>A0AAE0TEL5</accession>
<evidence type="ECO:0000313" key="3">
    <source>
        <dbReference type="Proteomes" id="UP001195483"/>
    </source>
</evidence>
<dbReference type="Proteomes" id="UP001195483">
    <property type="component" value="Unassembled WGS sequence"/>
</dbReference>
<feature type="compositionally biased region" description="Polar residues" evidence="1">
    <location>
        <begin position="58"/>
        <end position="72"/>
    </location>
</feature>
<keyword evidence="3" id="KW-1185">Reference proteome</keyword>
<sequence length="127" mass="14787">MIPSQTLNAIKGINHASVWRLRGEAKRTTLLLVWEENSNNWRSSPKPQKYRVIEEQRSANNNCNSKDNSTGEQARGEDERKKNRRKNISKATTRKGTKQRQIQSPRTTAVPQLHSQYIQKRQQPHKN</sequence>
<name>A0AAE0TEL5_9BIVA</name>
<proteinExistence type="predicted"/>
<reference evidence="2" key="3">
    <citation type="submission" date="2023-05" db="EMBL/GenBank/DDBJ databases">
        <authorList>
            <person name="Smith C.H."/>
        </authorList>
    </citation>
    <scope>NUCLEOTIDE SEQUENCE</scope>
    <source>
        <strain evidence="2">CHS0354</strain>
        <tissue evidence="2">Mantle</tissue>
    </source>
</reference>
<comment type="caution">
    <text evidence="2">The sequence shown here is derived from an EMBL/GenBank/DDBJ whole genome shotgun (WGS) entry which is preliminary data.</text>
</comment>